<keyword evidence="2 5" id="KW-0690">Ribosome biogenesis</keyword>
<evidence type="ECO:0000313" key="9">
    <source>
        <dbReference type="Proteomes" id="UP000031258"/>
    </source>
</evidence>
<dbReference type="Gene3D" id="2.40.30.60">
    <property type="entry name" value="RimM"/>
    <property type="match status" value="1"/>
</dbReference>
<evidence type="ECO:0000256" key="2">
    <source>
        <dbReference type="ARBA" id="ARBA00022517"/>
    </source>
</evidence>
<dbReference type="GO" id="GO:0005737">
    <property type="term" value="C:cytoplasm"/>
    <property type="evidence" value="ECO:0007669"/>
    <property type="project" value="UniProtKB-SubCell"/>
</dbReference>
<organism evidence="8 9">
    <name type="scientific">Candidatus Jidaibacter acanthamoebae</name>
    <dbReference type="NCBI Taxonomy" id="86105"/>
    <lineage>
        <taxon>Bacteria</taxon>
        <taxon>Pseudomonadati</taxon>
        <taxon>Pseudomonadota</taxon>
        <taxon>Alphaproteobacteria</taxon>
        <taxon>Rickettsiales</taxon>
        <taxon>Candidatus Midichloriaceae</taxon>
        <taxon>Candidatus Jidaibacter</taxon>
    </lineage>
</organism>
<dbReference type="GO" id="GO:0006364">
    <property type="term" value="P:rRNA processing"/>
    <property type="evidence" value="ECO:0007669"/>
    <property type="project" value="UniProtKB-UniRule"/>
</dbReference>
<dbReference type="HAMAP" id="MF_00014">
    <property type="entry name" value="Ribosome_mat_RimM"/>
    <property type="match status" value="1"/>
</dbReference>
<comment type="caution">
    <text evidence="8">The sequence shown here is derived from an EMBL/GenBank/DDBJ whole genome shotgun (WGS) entry which is preliminary data.</text>
</comment>
<dbReference type="Pfam" id="PF01782">
    <property type="entry name" value="RimM"/>
    <property type="match status" value="1"/>
</dbReference>
<evidence type="ECO:0000313" key="8">
    <source>
        <dbReference type="EMBL" id="KIE05672.1"/>
    </source>
</evidence>
<comment type="similarity">
    <text evidence="5">Belongs to the RimM family.</text>
</comment>
<dbReference type="InterPro" id="IPR002676">
    <property type="entry name" value="RimM_N"/>
</dbReference>
<keyword evidence="3 5" id="KW-0698">rRNA processing</keyword>
<dbReference type="InterPro" id="IPR036976">
    <property type="entry name" value="RimM_N_sf"/>
</dbReference>
<accession>A0A0C1MUA2</accession>
<dbReference type="NCBIfam" id="TIGR02273">
    <property type="entry name" value="16S_RimM"/>
    <property type="match status" value="1"/>
</dbReference>
<dbReference type="InterPro" id="IPR056792">
    <property type="entry name" value="PRC_RimM"/>
</dbReference>
<evidence type="ECO:0000256" key="5">
    <source>
        <dbReference type="HAMAP-Rule" id="MF_00014"/>
    </source>
</evidence>
<dbReference type="PANTHER" id="PTHR33692">
    <property type="entry name" value="RIBOSOME MATURATION FACTOR RIMM"/>
    <property type="match status" value="1"/>
</dbReference>
<dbReference type="AlphaFoldDB" id="A0A0C1MUA2"/>
<protein>
    <recommendedName>
        <fullName evidence="5">Ribosome maturation factor RimM</fullName>
    </recommendedName>
</protein>
<comment type="subunit">
    <text evidence="5">Binds ribosomal protein uS19.</text>
</comment>
<dbReference type="InterPro" id="IPR009000">
    <property type="entry name" value="Transl_B-barrel_sf"/>
</dbReference>
<dbReference type="GO" id="GO:0042274">
    <property type="term" value="P:ribosomal small subunit biogenesis"/>
    <property type="evidence" value="ECO:0007669"/>
    <property type="project" value="UniProtKB-UniRule"/>
</dbReference>
<feature type="domain" description="Ribosome maturation factor RimM PRC barrel" evidence="7">
    <location>
        <begin position="109"/>
        <end position="174"/>
    </location>
</feature>
<dbReference type="GO" id="GO:0005840">
    <property type="term" value="C:ribosome"/>
    <property type="evidence" value="ECO:0007669"/>
    <property type="project" value="InterPro"/>
</dbReference>
<dbReference type="PANTHER" id="PTHR33692:SF1">
    <property type="entry name" value="RIBOSOME MATURATION FACTOR RIMM"/>
    <property type="match status" value="1"/>
</dbReference>
<dbReference type="SUPFAM" id="SSF50346">
    <property type="entry name" value="PRC-barrel domain"/>
    <property type="match status" value="1"/>
</dbReference>
<dbReference type="Pfam" id="PF24986">
    <property type="entry name" value="PRC_RimM"/>
    <property type="match status" value="1"/>
</dbReference>
<dbReference type="STRING" id="86105.NF27_DP02160"/>
<dbReference type="GO" id="GO:0043022">
    <property type="term" value="F:ribosome binding"/>
    <property type="evidence" value="ECO:0007669"/>
    <property type="project" value="InterPro"/>
</dbReference>
<keyword evidence="1 5" id="KW-0963">Cytoplasm</keyword>
<keyword evidence="9" id="KW-1185">Reference proteome</keyword>
<dbReference type="InterPro" id="IPR011961">
    <property type="entry name" value="RimM"/>
</dbReference>
<gene>
    <name evidence="8" type="primary">rimM_2</name>
    <name evidence="5" type="synonym">rimM</name>
    <name evidence="8" type="ORF">NF27_DP02160</name>
</gene>
<dbReference type="EMBL" id="JSWE01000092">
    <property type="protein sequence ID" value="KIE05672.1"/>
    <property type="molecule type" value="Genomic_DNA"/>
</dbReference>
<evidence type="ECO:0000256" key="1">
    <source>
        <dbReference type="ARBA" id="ARBA00022490"/>
    </source>
</evidence>
<evidence type="ECO:0000259" key="6">
    <source>
        <dbReference type="Pfam" id="PF01782"/>
    </source>
</evidence>
<dbReference type="SUPFAM" id="SSF50447">
    <property type="entry name" value="Translation proteins"/>
    <property type="match status" value="1"/>
</dbReference>
<dbReference type="InterPro" id="IPR011033">
    <property type="entry name" value="PRC_barrel-like_sf"/>
</dbReference>
<feature type="domain" description="RimM N-terminal" evidence="6">
    <location>
        <begin position="18"/>
        <end position="96"/>
    </location>
</feature>
<sequence length="182" mass="20515">MKGPKMSIQRAKNDYDICVGVITSVNGVKGYVKIRSFTDNPKDLANFKKLFDESNKEYQINIITLKKDYIIAGIEGIASRNDAEKLRNTRLYIKRSELPSAGSNEFYHADLMGLDAKLKNGTNFGVVKGVVNFGAGDILEIYDLNSEKTIYYPFTKQFVPEINLDKRHILLEPLEEVLAASE</sequence>
<name>A0A0C1MUA2_9RICK</name>
<proteinExistence type="inferred from homology"/>
<dbReference type="Gene3D" id="2.30.30.240">
    <property type="entry name" value="PRC-barrel domain"/>
    <property type="match status" value="1"/>
</dbReference>
<comment type="function">
    <text evidence="5">An accessory protein needed during the final step in the assembly of 30S ribosomal subunit, possibly for assembly of the head region. Essential for efficient processing of 16S rRNA. May be needed both before and after RbfA during the maturation of 16S rRNA. It has affinity for free ribosomal 30S subunits but not for 70S ribosomes.</text>
</comment>
<keyword evidence="4 5" id="KW-0143">Chaperone</keyword>
<dbReference type="Proteomes" id="UP000031258">
    <property type="component" value="Unassembled WGS sequence"/>
</dbReference>
<evidence type="ECO:0000256" key="4">
    <source>
        <dbReference type="ARBA" id="ARBA00023186"/>
    </source>
</evidence>
<reference evidence="8 9" key="1">
    <citation type="submission" date="2014-11" db="EMBL/GenBank/DDBJ databases">
        <title>A Rickettsiales Symbiont of Amoebae With Ancient Features.</title>
        <authorList>
            <person name="Schulz F."/>
            <person name="Martijn J."/>
            <person name="Wascher F."/>
            <person name="Kostanjsek R."/>
            <person name="Ettema T.J."/>
            <person name="Horn M."/>
        </authorList>
    </citation>
    <scope>NUCLEOTIDE SEQUENCE [LARGE SCALE GENOMIC DNA]</scope>
    <source>
        <strain evidence="8 9">UWC36</strain>
    </source>
</reference>
<evidence type="ECO:0000259" key="7">
    <source>
        <dbReference type="Pfam" id="PF24986"/>
    </source>
</evidence>
<dbReference type="PATRIC" id="fig|86105.3.peg.768"/>
<evidence type="ECO:0000256" key="3">
    <source>
        <dbReference type="ARBA" id="ARBA00022552"/>
    </source>
</evidence>
<comment type="domain">
    <text evidence="5">The PRC barrel domain binds ribosomal protein uS19.</text>
</comment>
<comment type="subcellular location">
    <subcellularLocation>
        <location evidence="5">Cytoplasm</location>
    </subcellularLocation>
</comment>